<feature type="region of interest" description="Disordered" evidence="6">
    <location>
        <begin position="1341"/>
        <end position="1366"/>
    </location>
</feature>
<evidence type="ECO:0000256" key="1">
    <source>
        <dbReference type="ARBA" id="ARBA00004286"/>
    </source>
</evidence>
<dbReference type="Pfam" id="PF15277">
    <property type="entry name" value="Sec3-PIP2_bind"/>
    <property type="match status" value="1"/>
</dbReference>
<evidence type="ECO:0000313" key="9">
    <source>
        <dbReference type="EMBL" id="KAK1792555.1"/>
    </source>
</evidence>
<evidence type="ECO:0000313" key="10">
    <source>
        <dbReference type="Proteomes" id="UP001239994"/>
    </source>
</evidence>
<keyword evidence="4" id="KW-0539">Nucleus</keyword>
<feature type="coiled-coil region" evidence="5">
    <location>
        <begin position="846"/>
        <end position="1088"/>
    </location>
</feature>
<dbReference type="SUPFAM" id="SSF75553">
    <property type="entry name" value="Smc hinge domain"/>
    <property type="match status" value="1"/>
</dbReference>
<feature type="compositionally biased region" description="Basic and acidic residues" evidence="6">
    <location>
        <begin position="1341"/>
        <end position="1354"/>
    </location>
</feature>
<dbReference type="SMART" id="SM01313">
    <property type="entry name" value="Sec3-PIP2_bind"/>
    <property type="match status" value="1"/>
</dbReference>
<dbReference type="InterPro" id="IPR010935">
    <property type="entry name" value="SMC_hinge"/>
</dbReference>
<dbReference type="InterPro" id="IPR036277">
    <property type="entry name" value="SMC_hinge_sf"/>
</dbReference>
<dbReference type="FunFam" id="3.40.50.300:FF:000385">
    <property type="entry name" value="Structural maintenance of chromosomes 2"/>
    <property type="match status" value="1"/>
</dbReference>
<name>A0AAD9DRJ3_9TELE</name>
<dbReference type="InterPro" id="IPR003395">
    <property type="entry name" value="RecF/RecN/SMC_N"/>
</dbReference>
<gene>
    <name evidence="9" type="ORF">P4O66_012500</name>
</gene>
<feature type="coiled-coil region" evidence="5">
    <location>
        <begin position="1127"/>
        <end position="1197"/>
    </location>
</feature>
<comment type="subcellular location">
    <subcellularLocation>
        <location evidence="1">Chromosome</location>
    </subcellularLocation>
    <subcellularLocation>
        <location evidence="4">Nucleus</location>
    </subcellularLocation>
</comment>
<feature type="compositionally biased region" description="Basic residues" evidence="6">
    <location>
        <begin position="1355"/>
        <end position="1366"/>
    </location>
</feature>
<proteinExistence type="inferred from homology"/>
<dbReference type="GO" id="GO:0051276">
    <property type="term" value="P:chromosome organization"/>
    <property type="evidence" value="ECO:0007669"/>
    <property type="project" value="InterPro"/>
</dbReference>
<dbReference type="Gene3D" id="3.40.50.300">
    <property type="entry name" value="P-loop containing nucleotide triphosphate hydrolases"/>
    <property type="match status" value="2"/>
</dbReference>
<evidence type="ECO:0000256" key="5">
    <source>
        <dbReference type="SAM" id="Coils"/>
    </source>
</evidence>
<dbReference type="PIRSF" id="PIRSF005719">
    <property type="entry name" value="SMC"/>
    <property type="match status" value="1"/>
</dbReference>
<feature type="domain" description="SMC hinge" evidence="7">
    <location>
        <begin position="685"/>
        <end position="805"/>
    </location>
</feature>
<dbReference type="SUPFAM" id="SSF52540">
    <property type="entry name" value="P-loop containing nucleoside triphosphate hydrolases"/>
    <property type="match status" value="1"/>
</dbReference>
<evidence type="ECO:0000259" key="7">
    <source>
        <dbReference type="SMART" id="SM00968"/>
    </source>
</evidence>
<dbReference type="InterPro" id="IPR027417">
    <property type="entry name" value="P-loop_NTPase"/>
</dbReference>
<dbReference type="FunFam" id="1.20.1060.20:FF:000005">
    <property type="entry name" value="Structural maintenance of chromosomes 2"/>
    <property type="match status" value="1"/>
</dbReference>
<dbReference type="Gene3D" id="3.30.70.1620">
    <property type="match status" value="1"/>
</dbReference>
<reference evidence="9" key="1">
    <citation type="submission" date="2023-03" db="EMBL/GenBank/DDBJ databases">
        <title>Electrophorus voltai genome.</title>
        <authorList>
            <person name="Bian C."/>
        </authorList>
    </citation>
    <scope>NUCLEOTIDE SEQUENCE</scope>
    <source>
        <strain evidence="9">CB-2022</strain>
        <tissue evidence="9">Muscle</tissue>
    </source>
</reference>
<comment type="caution">
    <text evidence="9">The sequence shown here is derived from an EMBL/GenBank/DDBJ whole genome shotgun (WGS) entry which is preliminary data.</text>
</comment>
<comment type="similarity">
    <text evidence="4">Belongs to the SMC family.</text>
</comment>
<evidence type="ECO:0000259" key="8">
    <source>
        <dbReference type="SMART" id="SM01313"/>
    </source>
</evidence>
<organism evidence="9 10">
    <name type="scientific">Electrophorus voltai</name>
    <dbReference type="NCBI Taxonomy" id="2609070"/>
    <lineage>
        <taxon>Eukaryota</taxon>
        <taxon>Metazoa</taxon>
        <taxon>Chordata</taxon>
        <taxon>Craniata</taxon>
        <taxon>Vertebrata</taxon>
        <taxon>Euteleostomi</taxon>
        <taxon>Actinopterygii</taxon>
        <taxon>Neopterygii</taxon>
        <taxon>Teleostei</taxon>
        <taxon>Ostariophysi</taxon>
        <taxon>Gymnotiformes</taxon>
        <taxon>Gymnotoidei</taxon>
        <taxon>Gymnotidae</taxon>
        <taxon>Electrophorus</taxon>
    </lineage>
</organism>
<dbReference type="GO" id="GO:0005634">
    <property type="term" value="C:nucleus"/>
    <property type="evidence" value="ECO:0007669"/>
    <property type="project" value="UniProtKB-SubCell"/>
</dbReference>
<keyword evidence="2" id="KW-0158">Chromosome</keyword>
<dbReference type="Proteomes" id="UP001239994">
    <property type="component" value="Unassembled WGS sequence"/>
</dbReference>
<feature type="coiled-coil region" evidence="5">
    <location>
        <begin position="454"/>
        <end position="667"/>
    </location>
</feature>
<protein>
    <recommendedName>
        <fullName evidence="4">Structural maintenance of chromosomes protein</fullName>
    </recommendedName>
</protein>
<evidence type="ECO:0000256" key="6">
    <source>
        <dbReference type="SAM" id="MobiDB-lite"/>
    </source>
</evidence>
<dbReference type="Gene3D" id="1.20.1060.20">
    <property type="match status" value="1"/>
</dbReference>
<dbReference type="GO" id="GO:0016887">
    <property type="term" value="F:ATP hydrolysis activity"/>
    <property type="evidence" value="ECO:0007669"/>
    <property type="project" value="InterPro"/>
</dbReference>
<dbReference type="EMBL" id="JAROKS010000019">
    <property type="protein sequence ID" value="KAK1792555.1"/>
    <property type="molecule type" value="Genomic_DNA"/>
</dbReference>
<evidence type="ECO:0000256" key="2">
    <source>
        <dbReference type="ARBA" id="ARBA00022454"/>
    </source>
</evidence>
<dbReference type="Pfam" id="PF02463">
    <property type="entry name" value="SMC_N"/>
    <property type="match status" value="1"/>
</dbReference>
<keyword evidence="3 5" id="KW-0175">Coiled coil</keyword>
<dbReference type="InterPro" id="IPR028258">
    <property type="entry name" value="Sec3-PIP2_bind"/>
</dbReference>
<dbReference type="InterPro" id="IPR024704">
    <property type="entry name" value="SMC"/>
</dbReference>
<dbReference type="GO" id="GO:0005524">
    <property type="term" value="F:ATP binding"/>
    <property type="evidence" value="ECO:0007669"/>
    <property type="project" value="InterPro"/>
</dbReference>
<keyword evidence="10" id="KW-1185">Reference proteome</keyword>
<sequence length="1366" mass="154964">MSSLLKEEMQRVLFRPEKHRLVEFIEIEEEQRGRHFLCVSVSKSKEVQISVVRCQKAQHNGCKKSRRIGLEDSYVKTEVWALQELMVLDGKDPDTDDPCFVMHFDTVRPVKAVSCAAKYSLARCLVALGDRHKHTELRLQNFDWTYVQPTSIYSNRGDCMVLMRICFYAFNLVRASNLQDLVYKNGLAGITKATVSITFDNSNKKQSPLGFETHDEITVTRQVVIGGRNKYLINGVNANNMRVQDLFCSVGLNVNNPHFLIMQGRITKVLNMKPPEILAMIEEAAGTRMYECKKISAQKTIEKKDAKLKEIQTILDEEITPAMEKLKEERSSYLEYQKLMREMEHLSRLYVAWQFVCAEETKLKSSEDLERMQGSIVKLQENLHQNSARVRQLGEEIKALEHSRDKVTHTKLCSPSPWLVAQGSPASLSDVVGLGMHVLVQSSLHSIHASMPKRDEVAGVLKTLEETLAEAQRVDTKAQSALDLKKQNLKDETKKRKELIKNMEEDKKMMSAKEGEVAKATKLLKAVQEEGQKDTEELEAAQQRFKAVSAGLSANEDGEEATLAGQMMACKNDMSKAETEAKQAQMKLKHAQQELKTKQAQVKKMDSGYKRDQDALEAVQKCRAKLQAELQKLNYEDGREEHLIEQKRQLSLEVNQLRETHESFMSQFPNLRFEYTDPERGWDRTKVKGLVANLFTVTDVYNATALEVVAGGRLYNVVVDTEVTGKKIIEKGELKRRYTIIPLNKISARTLNDGVVRAAKNLVGEDNVHKALSLVGYESELRKAMEYVFGTTLVCDTLDNAKQVAFDKHVNTKTVTLGGDVFDPQGTLTGGARAQTASVLSKLAEVKDVQDKLRGEEAELAALEMELGNLKGTAEKYRQLKQHLDLKTEEAQILETKLQQSSFHKQQEELENLQKTIEESEETLRTTRDVQKKAEEKYAVLENKMKNAEVEREKELKEAQRKLNEAKSKADAYHKRLKERQQEADAVALELEELKREQAGYEQQVQVVDEAMKAIQEQISAMSVEVVANKEAVRRAQEQLTQQKEVILGQEREIKGKSEEANQLQEQNNDAQLKIKELEHIISKHKKDSADAAARVTRMLAENDWISSERHLFGQPNSAYDFKANSPKEAGQRLKRLEETKEKLERNVNRRAMNMLSEAEERYNDLKKKKRIVENDKAKILETIKELDQKKNEALNVAWQKVNKDFGSIFSTLLPGADARLAPPEGCGVLDGLEFKVALGNTWKENLTELSGGQRSLVALSLILAMLLFKPAPIYILDEVDAALDLSHTQNIGQMLRTHFTHSQFVVVSLKDGMFTNANVLFKTKFVDGISMVTRTAQTHEGKVLAQRSQDKAKTKEKRHRQILAS</sequence>
<evidence type="ECO:0000256" key="3">
    <source>
        <dbReference type="ARBA" id="ARBA00023054"/>
    </source>
</evidence>
<accession>A0AAD9DRJ3</accession>
<dbReference type="GO" id="GO:0005694">
    <property type="term" value="C:chromosome"/>
    <property type="evidence" value="ECO:0007669"/>
    <property type="project" value="UniProtKB-SubCell"/>
</dbReference>
<feature type="domain" description="Exocyst complex component Sec3 PIP2-binding N-terminal" evidence="8">
    <location>
        <begin position="30"/>
        <end position="132"/>
    </location>
</feature>
<dbReference type="PANTHER" id="PTHR43977">
    <property type="entry name" value="STRUCTURAL MAINTENANCE OF CHROMOSOMES PROTEIN 3"/>
    <property type="match status" value="1"/>
</dbReference>
<dbReference type="SMART" id="SM00968">
    <property type="entry name" value="SMC_hinge"/>
    <property type="match status" value="1"/>
</dbReference>
<evidence type="ECO:0000256" key="4">
    <source>
        <dbReference type="PIRNR" id="PIRNR005719"/>
    </source>
</evidence>
<dbReference type="Pfam" id="PF06470">
    <property type="entry name" value="SMC_hinge"/>
    <property type="match status" value="1"/>
</dbReference>